<dbReference type="AlphaFoldDB" id="A0A9D4LR82"/>
<accession>A0A9D4LR82</accession>
<gene>
    <name evidence="1" type="ORF">DPMN_025708</name>
</gene>
<comment type="caution">
    <text evidence="1">The sequence shown here is derived from an EMBL/GenBank/DDBJ whole genome shotgun (WGS) entry which is preliminary data.</text>
</comment>
<proteinExistence type="predicted"/>
<sequence length="158" mass="17750">MPARTFLSTYLIKPMNAKRHSHFSVSHDVLQWQATVTSVCPTMYCSGKPQSLQCVLRCIAVASHSHFSVSHDVLQWQATVTSVCPTMYCSGKPQSLQCVLRCIAVASHSHFSVSYDVLQWQATVTSVCPTMYCSGKFFCHDEMNHSNAWWKVETALKI</sequence>
<dbReference type="Proteomes" id="UP000828390">
    <property type="component" value="Unassembled WGS sequence"/>
</dbReference>
<dbReference type="EMBL" id="JAIWYP010000002">
    <property type="protein sequence ID" value="KAH3862735.1"/>
    <property type="molecule type" value="Genomic_DNA"/>
</dbReference>
<keyword evidence="2" id="KW-1185">Reference proteome</keyword>
<name>A0A9D4LR82_DREPO</name>
<evidence type="ECO:0000313" key="1">
    <source>
        <dbReference type="EMBL" id="KAH3862735.1"/>
    </source>
</evidence>
<organism evidence="1 2">
    <name type="scientific">Dreissena polymorpha</name>
    <name type="common">Zebra mussel</name>
    <name type="synonym">Mytilus polymorpha</name>
    <dbReference type="NCBI Taxonomy" id="45954"/>
    <lineage>
        <taxon>Eukaryota</taxon>
        <taxon>Metazoa</taxon>
        <taxon>Spiralia</taxon>
        <taxon>Lophotrochozoa</taxon>
        <taxon>Mollusca</taxon>
        <taxon>Bivalvia</taxon>
        <taxon>Autobranchia</taxon>
        <taxon>Heteroconchia</taxon>
        <taxon>Euheterodonta</taxon>
        <taxon>Imparidentia</taxon>
        <taxon>Neoheterodontei</taxon>
        <taxon>Myida</taxon>
        <taxon>Dreissenoidea</taxon>
        <taxon>Dreissenidae</taxon>
        <taxon>Dreissena</taxon>
    </lineage>
</organism>
<reference evidence="1" key="2">
    <citation type="submission" date="2020-11" db="EMBL/GenBank/DDBJ databases">
        <authorList>
            <person name="McCartney M.A."/>
            <person name="Auch B."/>
            <person name="Kono T."/>
            <person name="Mallez S."/>
            <person name="Becker A."/>
            <person name="Gohl D.M."/>
            <person name="Silverstein K.A.T."/>
            <person name="Koren S."/>
            <person name="Bechman K.B."/>
            <person name="Herman A."/>
            <person name="Abrahante J.E."/>
            <person name="Garbe J."/>
        </authorList>
    </citation>
    <scope>NUCLEOTIDE SEQUENCE</scope>
    <source>
        <strain evidence="1">Duluth1</strain>
        <tissue evidence="1">Whole animal</tissue>
    </source>
</reference>
<reference evidence="1" key="1">
    <citation type="journal article" date="2019" name="bioRxiv">
        <title>The Genome of the Zebra Mussel, Dreissena polymorpha: A Resource for Invasive Species Research.</title>
        <authorList>
            <person name="McCartney M.A."/>
            <person name="Auch B."/>
            <person name="Kono T."/>
            <person name="Mallez S."/>
            <person name="Zhang Y."/>
            <person name="Obille A."/>
            <person name="Becker A."/>
            <person name="Abrahante J.E."/>
            <person name="Garbe J."/>
            <person name="Badalamenti J.P."/>
            <person name="Herman A."/>
            <person name="Mangelson H."/>
            <person name="Liachko I."/>
            <person name="Sullivan S."/>
            <person name="Sone E.D."/>
            <person name="Koren S."/>
            <person name="Silverstein K.A.T."/>
            <person name="Beckman K.B."/>
            <person name="Gohl D.M."/>
        </authorList>
    </citation>
    <scope>NUCLEOTIDE SEQUENCE</scope>
    <source>
        <strain evidence="1">Duluth1</strain>
        <tissue evidence="1">Whole animal</tissue>
    </source>
</reference>
<evidence type="ECO:0000313" key="2">
    <source>
        <dbReference type="Proteomes" id="UP000828390"/>
    </source>
</evidence>
<protein>
    <submittedName>
        <fullName evidence="1">Uncharacterized protein</fullName>
    </submittedName>
</protein>